<dbReference type="GO" id="GO:0006308">
    <property type="term" value="P:DNA catabolic process"/>
    <property type="evidence" value="ECO:0007669"/>
    <property type="project" value="TreeGrafter"/>
</dbReference>
<keyword evidence="2" id="KW-0540">Nuclease</keyword>
<evidence type="ECO:0000256" key="5">
    <source>
        <dbReference type="ARBA" id="ARBA00022839"/>
    </source>
</evidence>
<keyword evidence="10" id="KW-1185">Reference proteome</keyword>
<dbReference type="InterPro" id="IPR013520">
    <property type="entry name" value="Ribonucl_H"/>
</dbReference>
<dbReference type="PANTHER" id="PTHR13058:SF19">
    <property type="entry name" value="LD40940P"/>
    <property type="match status" value="1"/>
</dbReference>
<dbReference type="Gene3D" id="3.30.420.10">
    <property type="entry name" value="Ribonuclease H-like superfamily/Ribonuclease H"/>
    <property type="match status" value="1"/>
</dbReference>
<dbReference type="InterPro" id="IPR040393">
    <property type="entry name" value="TREX1/2"/>
</dbReference>
<dbReference type="SMART" id="SM00479">
    <property type="entry name" value="EXOIII"/>
    <property type="match status" value="1"/>
</dbReference>
<dbReference type="InterPro" id="IPR006133">
    <property type="entry name" value="DNA-dir_DNA_pol_B_exonuc"/>
</dbReference>
<name>A0AAD6ESP2_9POAL</name>
<gene>
    <name evidence="9" type="ORF">LUZ61_003498</name>
</gene>
<comment type="cofactor">
    <cofactor evidence="1">
        <name>Mg(2+)</name>
        <dbReference type="ChEBI" id="CHEBI:18420"/>
    </cofactor>
</comment>
<sequence length="292" mass="33471">MSFIFSRNFYHLRNCLSISANSRLLRIDSNKSLSNRCILFPLRTYSDVTHRLLQTITPHIINLRFNISFASKEPKISYQYSDPIQLYQEQKEGDTIDQPATILVLDLGTTGFNSKTDKITEIAIRDVQGGMDSKFYTLVNPEVTLKNHKRNQLHTTSGVPRMEEAIQELLQWVMSRQINGKPVILVAHNGHCFDFPFLVRGFNEYEYQVPENWLFLDSLPLSREVLHDNGTKLKRGNHKLKDLVKFLNLAVEGSAQKAMVDVNALCSVLQHLTFLSKLTLADLIERAYTASR</sequence>
<keyword evidence="4" id="KW-0378">Hydrolase</keyword>
<dbReference type="GO" id="GO:0005737">
    <property type="term" value="C:cytoplasm"/>
    <property type="evidence" value="ECO:0007669"/>
    <property type="project" value="TreeGrafter"/>
</dbReference>
<evidence type="ECO:0000313" key="10">
    <source>
        <dbReference type="Proteomes" id="UP001210211"/>
    </source>
</evidence>
<accession>A0AAD6ESP2</accession>
<comment type="caution">
    <text evidence="9">The sequence shown here is derived from an EMBL/GenBank/DDBJ whole genome shotgun (WGS) entry which is preliminary data.</text>
</comment>
<dbReference type="GO" id="GO:0008296">
    <property type="term" value="F:3'-5'-DNA exonuclease activity"/>
    <property type="evidence" value="ECO:0007669"/>
    <property type="project" value="TreeGrafter"/>
</dbReference>
<dbReference type="CDD" id="cd06127">
    <property type="entry name" value="DEDDh"/>
    <property type="match status" value="1"/>
</dbReference>
<keyword evidence="6" id="KW-0460">Magnesium</keyword>
<dbReference type="Proteomes" id="UP001210211">
    <property type="component" value="Unassembled WGS sequence"/>
</dbReference>
<protein>
    <recommendedName>
        <fullName evidence="8">Exonuclease domain-containing protein</fullName>
    </recommendedName>
</protein>
<dbReference type="GO" id="GO:0003676">
    <property type="term" value="F:nucleic acid binding"/>
    <property type="evidence" value="ECO:0007669"/>
    <property type="project" value="InterPro"/>
</dbReference>
<dbReference type="EMBL" id="JAMRDG010000001">
    <property type="protein sequence ID" value="KAJ3699793.1"/>
    <property type="molecule type" value="Genomic_DNA"/>
</dbReference>
<evidence type="ECO:0000256" key="2">
    <source>
        <dbReference type="ARBA" id="ARBA00022722"/>
    </source>
</evidence>
<evidence type="ECO:0000256" key="1">
    <source>
        <dbReference type="ARBA" id="ARBA00001946"/>
    </source>
</evidence>
<evidence type="ECO:0000256" key="4">
    <source>
        <dbReference type="ARBA" id="ARBA00022801"/>
    </source>
</evidence>
<evidence type="ECO:0000259" key="8">
    <source>
        <dbReference type="SMART" id="SM00479"/>
    </source>
</evidence>
<comment type="similarity">
    <text evidence="7">Belongs to the exonuclease superfamily. TREX family.</text>
</comment>
<evidence type="ECO:0000256" key="6">
    <source>
        <dbReference type="ARBA" id="ARBA00022842"/>
    </source>
</evidence>
<dbReference type="AlphaFoldDB" id="A0AAD6ESP2"/>
<organism evidence="9 10">
    <name type="scientific">Rhynchospora tenuis</name>
    <dbReference type="NCBI Taxonomy" id="198213"/>
    <lineage>
        <taxon>Eukaryota</taxon>
        <taxon>Viridiplantae</taxon>
        <taxon>Streptophyta</taxon>
        <taxon>Embryophyta</taxon>
        <taxon>Tracheophyta</taxon>
        <taxon>Spermatophyta</taxon>
        <taxon>Magnoliopsida</taxon>
        <taxon>Liliopsida</taxon>
        <taxon>Poales</taxon>
        <taxon>Cyperaceae</taxon>
        <taxon>Cyperoideae</taxon>
        <taxon>Rhynchosporeae</taxon>
        <taxon>Rhynchospora</taxon>
    </lineage>
</organism>
<reference evidence="9 10" key="1">
    <citation type="journal article" date="2022" name="Cell">
        <title>Repeat-based holocentromeres influence genome architecture and karyotype evolution.</title>
        <authorList>
            <person name="Hofstatter P.G."/>
            <person name="Thangavel G."/>
            <person name="Lux T."/>
            <person name="Neumann P."/>
            <person name="Vondrak T."/>
            <person name="Novak P."/>
            <person name="Zhang M."/>
            <person name="Costa L."/>
            <person name="Castellani M."/>
            <person name="Scott A."/>
            <person name="Toegelov H."/>
            <person name="Fuchs J."/>
            <person name="Mata-Sucre Y."/>
            <person name="Dias Y."/>
            <person name="Vanzela A.L.L."/>
            <person name="Huettel B."/>
            <person name="Almeida C.C.S."/>
            <person name="Simkova H."/>
            <person name="Souza G."/>
            <person name="Pedrosa-Harand A."/>
            <person name="Macas J."/>
            <person name="Mayer K.F.X."/>
            <person name="Houben A."/>
            <person name="Marques A."/>
        </authorList>
    </citation>
    <scope>NUCLEOTIDE SEQUENCE [LARGE SCALE GENOMIC DNA]</scope>
    <source>
        <strain evidence="9">RhyTen1mFocal</strain>
    </source>
</reference>
<feature type="domain" description="Exonuclease" evidence="8">
    <location>
        <begin position="101"/>
        <end position="278"/>
    </location>
</feature>
<dbReference type="GO" id="GO:0046872">
    <property type="term" value="F:metal ion binding"/>
    <property type="evidence" value="ECO:0007669"/>
    <property type="project" value="UniProtKB-KW"/>
</dbReference>
<proteinExistence type="inferred from homology"/>
<keyword evidence="3" id="KW-0479">Metal-binding</keyword>
<keyword evidence="5" id="KW-0269">Exonuclease</keyword>
<dbReference type="Pfam" id="PF03104">
    <property type="entry name" value="DNA_pol_B_exo1"/>
    <property type="match status" value="1"/>
</dbReference>
<dbReference type="InterPro" id="IPR036397">
    <property type="entry name" value="RNaseH_sf"/>
</dbReference>
<dbReference type="InterPro" id="IPR012337">
    <property type="entry name" value="RNaseH-like_sf"/>
</dbReference>
<evidence type="ECO:0000256" key="3">
    <source>
        <dbReference type="ARBA" id="ARBA00022723"/>
    </source>
</evidence>
<evidence type="ECO:0000256" key="7">
    <source>
        <dbReference type="ARBA" id="ARBA00025769"/>
    </source>
</evidence>
<evidence type="ECO:0000313" key="9">
    <source>
        <dbReference type="EMBL" id="KAJ3699793.1"/>
    </source>
</evidence>
<dbReference type="PANTHER" id="PTHR13058">
    <property type="entry name" value="THREE PRIME REPAIR EXONUCLEASE 1, 2"/>
    <property type="match status" value="1"/>
</dbReference>
<dbReference type="SUPFAM" id="SSF53098">
    <property type="entry name" value="Ribonuclease H-like"/>
    <property type="match status" value="1"/>
</dbReference>